<gene>
    <name evidence="5" type="ORF">BN14_01949</name>
</gene>
<dbReference type="GO" id="GO:0004451">
    <property type="term" value="F:isocitrate lyase activity"/>
    <property type="evidence" value="ECO:0007669"/>
    <property type="project" value="InterPro"/>
</dbReference>
<organism evidence="5 6">
    <name type="scientific">Thanatephorus cucumeris (strain AG1-IB / isolate 7/3/14)</name>
    <name type="common">Lettuce bottom rot fungus</name>
    <name type="synonym">Rhizoctonia solani</name>
    <dbReference type="NCBI Taxonomy" id="1108050"/>
    <lineage>
        <taxon>Eukaryota</taxon>
        <taxon>Fungi</taxon>
        <taxon>Dikarya</taxon>
        <taxon>Basidiomycota</taxon>
        <taxon>Agaricomycotina</taxon>
        <taxon>Agaricomycetes</taxon>
        <taxon>Cantharellales</taxon>
        <taxon>Ceratobasidiaceae</taxon>
        <taxon>Rhizoctonia</taxon>
        <taxon>Rhizoctonia solani AG-1</taxon>
    </lineage>
</organism>
<dbReference type="Pfam" id="PF00463">
    <property type="entry name" value="ICL"/>
    <property type="match status" value="1"/>
</dbReference>
<dbReference type="EC" id="4.1.3.30" evidence="3"/>
<proteinExistence type="inferred from homology"/>
<dbReference type="PANTHER" id="PTHR21631">
    <property type="entry name" value="ISOCITRATE LYASE/MALATE SYNTHASE"/>
    <property type="match status" value="1"/>
</dbReference>
<evidence type="ECO:0000256" key="1">
    <source>
        <dbReference type="ARBA" id="ARBA00001050"/>
    </source>
</evidence>
<dbReference type="GO" id="GO:0046421">
    <property type="term" value="F:methylisocitrate lyase activity"/>
    <property type="evidence" value="ECO:0007669"/>
    <property type="project" value="UniProtKB-EC"/>
</dbReference>
<dbReference type="PANTHER" id="PTHR21631:SF3">
    <property type="entry name" value="BIFUNCTIONAL GLYOXYLATE CYCLE PROTEIN"/>
    <property type="match status" value="1"/>
</dbReference>
<evidence type="ECO:0000313" key="5">
    <source>
        <dbReference type="EMBL" id="CCO27958.1"/>
    </source>
</evidence>
<evidence type="ECO:0000256" key="4">
    <source>
        <dbReference type="ARBA" id="ARBA00023239"/>
    </source>
</evidence>
<evidence type="ECO:0000313" key="6">
    <source>
        <dbReference type="Proteomes" id="UP000012065"/>
    </source>
</evidence>
<protein>
    <recommendedName>
        <fullName evidence="3">methylisocitrate lyase</fullName>
        <ecNumber evidence="3">4.1.3.30</ecNumber>
    </recommendedName>
</protein>
<dbReference type="Gene3D" id="3.20.20.60">
    <property type="entry name" value="Phosphoenolpyruvate-binding domains"/>
    <property type="match status" value="1"/>
</dbReference>
<reference evidence="5 6" key="1">
    <citation type="journal article" date="2013" name="J. Biotechnol.">
        <title>Establishment and interpretation of the genome sequence of the phytopathogenic fungus Rhizoctonia solani AG1-IB isolate 7/3/14.</title>
        <authorList>
            <person name="Wibberg D.W."/>
            <person name="Jelonek L.J."/>
            <person name="Rupp O.R."/>
            <person name="Hennig M.H."/>
            <person name="Eikmeyer F.E."/>
            <person name="Goesmann A.G."/>
            <person name="Hartmann A.H."/>
            <person name="Borriss R.B."/>
            <person name="Grosch R.G."/>
            <person name="Puehler A.P."/>
            <person name="Schlueter A.S."/>
        </authorList>
    </citation>
    <scope>NUCLEOTIDE SEQUENCE [LARGE SCALE GENOMIC DNA]</scope>
    <source>
        <strain evidence="6">AG1-IB / isolate 7/3/14</strain>
    </source>
</reference>
<dbReference type="InterPro" id="IPR006254">
    <property type="entry name" value="Isocitrate_lyase"/>
</dbReference>
<dbReference type="HOGENOM" id="CLU_199949_0_0_1"/>
<dbReference type="InterPro" id="IPR015813">
    <property type="entry name" value="Pyrv/PenolPyrv_kinase-like_dom"/>
</dbReference>
<dbReference type="InterPro" id="IPR040442">
    <property type="entry name" value="Pyrv_kinase-like_dom_sf"/>
</dbReference>
<comment type="catalytic activity">
    <reaction evidence="1">
        <text>(2S,3R)-3-hydroxybutane-1,2,3-tricarboxylate = pyruvate + succinate</text>
        <dbReference type="Rhea" id="RHEA:16809"/>
        <dbReference type="ChEBI" id="CHEBI:15361"/>
        <dbReference type="ChEBI" id="CHEBI:30031"/>
        <dbReference type="ChEBI" id="CHEBI:57429"/>
        <dbReference type="EC" id="4.1.3.30"/>
    </reaction>
</comment>
<sequence length="75" mass="8479">MSAEKAAFEREVAELEEFWKQPRFARTKRPYTAAQVVSKRGTIRIQYPSDALAKKLWALLEAHSKAGTPSHTYGA</sequence>
<dbReference type="AlphaFoldDB" id="M5BKQ4"/>
<dbReference type="SUPFAM" id="SSF51621">
    <property type="entry name" value="Phosphoenolpyruvate/pyruvate domain"/>
    <property type="match status" value="1"/>
</dbReference>
<dbReference type="Proteomes" id="UP000012065">
    <property type="component" value="Unassembled WGS sequence"/>
</dbReference>
<accession>M5BKQ4</accession>
<evidence type="ECO:0000256" key="2">
    <source>
        <dbReference type="ARBA" id="ARBA00005704"/>
    </source>
</evidence>
<comment type="similarity">
    <text evidence="2">Belongs to the isocitrate lyase/PEP mutase superfamily. Isocitrate lyase family.</text>
</comment>
<evidence type="ECO:0000256" key="3">
    <source>
        <dbReference type="ARBA" id="ARBA00012260"/>
    </source>
</evidence>
<name>M5BKQ4_THACB</name>
<keyword evidence="4 5" id="KW-0456">Lyase</keyword>
<dbReference type="GO" id="GO:0019752">
    <property type="term" value="P:carboxylic acid metabolic process"/>
    <property type="evidence" value="ECO:0007669"/>
    <property type="project" value="InterPro"/>
</dbReference>
<dbReference type="EMBL" id="CAOJ01002653">
    <property type="protein sequence ID" value="CCO27958.1"/>
    <property type="molecule type" value="Genomic_DNA"/>
</dbReference>
<comment type="caution">
    <text evidence="5">The sequence shown here is derived from an EMBL/GenBank/DDBJ whole genome shotgun (WGS) entry which is preliminary data.</text>
</comment>